<dbReference type="GO" id="GO:0006298">
    <property type="term" value="P:mismatch repair"/>
    <property type="evidence" value="ECO:0007669"/>
    <property type="project" value="TreeGrafter"/>
</dbReference>
<keyword evidence="4 8" id="KW-0808">Transferase</keyword>
<dbReference type="EMBL" id="JABBJH010000002">
    <property type="protein sequence ID" value="NMK38209.1"/>
    <property type="molecule type" value="Genomic_DNA"/>
</dbReference>
<dbReference type="SUPFAM" id="SSF53335">
    <property type="entry name" value="S-adenosyl-L-methionine-dependent methyltransferases"/>
    <property type="match status" value="1"/>
</dbReference>
<dbReference type="GO" id="GO:0043565">
    <property type="term" value="F:sequence-specific DNA binding"/>
    <property type="evidence" value="ECO:0007669"/>
    <property type="project" value="TreeGrafter"/>
</dbReference>
<dbReference type="Gene3D" id="1.10.1020.10">
    <property type="entry name" value="Adenine-specific Methyltransferase, Domain 2"/>
    <property type="match status" value="1"/>
</dbReference>
<dbReference type="PANTHER" id="PTHR30481">
    <property type="entry name" value="DNA ADENINE METHYLASE"/>
    <property type="match status" value="1"/>
</dbReference>
<evidence type="ECO:0000256" key="1">
    <source>
        <dbReference type="ARBA" id="ARBA00006594"/>
    </source>
</evidence>
<feature type="binding site" evidence="7">
    <location>
        <position position="188"/>
    </location>
    <ligand>
        <name>S-adenosyl-L-methionine</name>
        <dbReference type="ChEBI" id="CHEBI:59789"/>
    </ligand>
</feature>
<dbReference type="NCBIfam" id="TIGR00571">
    <property type="entry name" value="dam"/>
    <property type="match status" value="1"/>
</dbReference>
<dbReference type="EC" id="2.1.1.72" evidence="2"/>
<dbReference type="Pfam" id="PF02086">
    <property type="entry name" value="MethyltransfD12"/>
    <property type="match status" value="1"/>
</dbReference>
<gene>
    <name evidence="8" type="ORF">HG933_02170</name>
</gene>
<dbReference type="Proteomes" id="UP000536773">
    <property type="component" value="Unassembled WGS sequence"/>
</dbReference>
<dbReference type="InterPro" id="IPR029063">
    <property type="entry name" value="SAM-dependent_MTases_sf"/>
</dbReference>
<comment type="catalytic activity">
    <reaction evidence="6">
        <text>a 2'-deoxyadenosine in DNA + S-adenosyl-L-methionine = an N(6)-methyl-2'-deoxyadenosine in DNA + S-adenosyl-L-homocysteine + H(+)</text>
        <dbReference type="Rhea" id="RHEA:15197"/>
        <dbReference type="Rhea" id="RHEA-COMP:12418"/>
        <dbReference type="Rhea" id="RHEA-COMP:12419"/>
        <dbReference type="ChEBI" id="CHEBI:15378"/>
        <dbReference type="ChEBI" id="CHEBI:57856"/>
        <dbReference type="ChEBI" id="CHEBI:59789"/>
        <dbReference type="ChEBI" id="CHEBI:90615"/>
        <dbReference type="ChEBI" id="CHEBI:90616"/>
        <dbReference type="EC" id="2.1.1.72"/>
    </reaction>
</comment>
<comment type="similarity">
    <text evidence="1">Belongs to the N(4)/N(6)-methyltransferase family.</text>
</comment>
<accession>A0A848EQG2</accession>
<evidence type="ECO:0000256" key="7">
    <source>
        <dbReference type="PIRSR" id="PIRSR000398-1"/>
    </source>
</evidence>
<dbReference type="InterPro" id="IPR012327">
    <property type="entry name" value="MeTrfase_D12"/>
</dbReference>
<protein>
    <recommendedName>
        <fullName evidence="2">site-specific DNA-methyltransferase (adenine-specific)</fullName>
        <ecNumber evidence="2">2.1.1.72</ecNumber>
    </recommendedName>
</protein>
<proteinExistence type="inferred from homology"/>
<evidence type="ECO:0000313" key="9">
    <source>
        <dbReference type="Proteomes" id="UP000536773"/>
    </source>
</evidence>
<evidence type="ECO:0000256" key="2">
    <source>
        <dbReference type="ARBA" id="ARBA00011900"/>
    </source>
</evidence>
<dbReference type="GO" id="GO:1904047">
    <property type="term" value="F:S-adenosyl-L-methionine binding"/>
    <property type="evidence" value="ECO:0007669"/>
    <property type="project" value="TreeGrafter"/>
</dbReference>
<dbReference type="PIRSF" id="PIRSF000398">
    <property type="entry name" value="M_m6A_EcoRV"/>
    <property type="match status" value="1"/>
</dbReference>
<dbReference type="InterPro" id="IPR012263">
    <property type="entry name" value="M_m6A_EcoRV"/>
</dbReference>
<dbReference type="RefSeq" id="WP_169013121.1">
    <property type="nucleotide sequence ID" value="NZ_JABBJH010000002.1"/>
</dbReference>
<comment type="caution">
    <text evidence="8">The sequence shown here is derived from an EMBL/GenBank/DDBJ whole genome shotgun (WGS) entry which is preliminary data.</text>
</comment>
<reference evidence="8 9" key="1">
    <citation type="submission" date="2020-04" db="EMBL/GenBank/DDBJ databases">
        <authorList>
            <person name="Hitch T.C.A."/>
            <person name="Wylensek D."/>
            <person name="Clavel T."/>
        </authorList>
    </citation>
    <scope>NUCLEOTIDE SEQUENCE [LARGE SCALE GENOMIC DNA]</scope>
    <source>
        <strain evidence="8 9">WCA-386-APC-2A</strain>
    </source>
</reference>
<feature type="binding site" evidence="7">
    <location>
        <position position="14"/>
    </location>
    <ligand>
        <name>S-adenosyl-L-methionine</name>
        <dbReference type="ChEBI" id="CHEBI:59789"/>
    </ligand>
</feature>
<evidence type="ECO:0000256" key="4">
    <source>
        <dbReference type="ARBA" id="ARBA00022679"/>
    </source>
</evidence>
<keyword evidence="5" id="KW-0949">S-adenosyl-L-methionine</keyword>
<name>A0A848EQG2_MEGEL</name>
<dbReference type="GO" id="GO:0032259">
    <property type="term" value="P:methylation"/>
    <property type="evidence" value="ECO:0007669"/>
    <property type="project" value="UniProtKB-KW"/>
</dbReference>
<dbReference type="Gene3D" id="3.40.50.150">
    <property type="entry name" value="Vaccinia Virus protein VP39"/>
    <property type="match status" value="1"/>
</dbReference>
<organism evidence="8 9">
    <name type="scientific">Megasphaera elsdenii</name>
    <dbReference type="NCBI Taxonomy" id="907"/>
    <lineage>
        <taxon>Bacteria</taxon>
        <taxon>Bacillati</taxon>
        <taxon>Bacillota</taxon>
        <taxon>Negativicutes</taxon>
        <taxon>Veillonellales</taxon>
        <taxon>Veillonellaceae</taxon>
        <taxon>Megasphaera</taxon>
    </lineage>
</organism>
<evidence type="ECO:0000313" key="8">
    <source>
        <dbReference type="EMBL" id="NMK38209.1"/>
    </source>
</evidence>
<dbReference type="GO" id="GO:0009307">
    <property type="term" value="P:DNA restriction-modification system"/>
    <property type="evidence" value="ECO:0007669"/>
    <property type="project" value="InterPro"/>
</dbReference>
<dbReference type="InterPro" id="IPR023095">
    <property type="entry name" value="Ade_MeTrfase_dom_2"/>
</dbReference>
<feature type="binding site" evidence="7">
    <location>
        <position position="55"/>
    </location>
    <ligand>
        <name>S-adenosyl-L-methionine</name>
        <dbReference type="ChEBI" id="CHEBI:59789"/>
    </ligand>
</feature>
<dbReference type="AlphaFoldDB" id="A0A848EQG2"/>
<keyword evidence="3 8" id="KW-0489">Methyltransferase</keyword>
<dbReference type="PANTHER" id="PTHR30481:SF3">
    <property type="entry name" value="DNA ADENINE METHYLASE"/>
    <property type="match status" value="1"/>
</dbReference>
<evidence type="ECO:0000256" key="5">
    <source>
        <dbReference type="ARBA" id="ARBA00022691"/>
    </source>
</evidence>
<feature type="binding site" evidence="7">
    <location>
        <position position="10"/>
    </location>
    <ligand>
        <name>S-adenosyl-L-methionine</name>
        <dbReference type="ChEBI" id="CHEBI:59789"/>
    </ligand>
</feature>
<evidence type="ECO:0000256" key="6">
    <source>
        <dbReference type="ARBA" id="ARBA00047942"/>
    </source>
</evidence>
<sequence length="275" mass="31952">MIDIKKLLKWFGSKTKLLNTLTSKMPDAYNAFYEPFVGSGAFIFNQMPRYGYINDLNTALVNVYRQLKDDPENLINKLLDLDSFVCDGDRYYKLRRKYNQKLKANNYDVETAALLLYLNKHCFSGLYRVNKKGEFNAAWNHRIKPDPLDTENLKAIGKYLSDNDITIANEDFERFADKAKPGDFVYFDSPYVPETKTANFVGYTSAGFSLEDQERLAELFQRLTERKVFCMLSNSDTDITRSLYTNYRIDKVYVSRNIGGISNKNIGYEIIVRNY</sequence>
<evidence type="ECO:0000256" key="3">
    <source>
        <dbReference type="ARBA" id="ARBA00022603"/>
    </source>
</evidence>
<dbReference type="PRINTS" id="PR00505">
    <property type="entry name" value="D12N6MTFRASE"/>
</dbReference>
<dbReference type="GO" id="GO:0009007">
    <property type="term" value="F:site-specific DNA-methyltransferase (adenine-specific) activity"/>
    <property type="evidence" value="ECO:0007669"/>
    <property type="project" value="UniProtKB-EC"/>
</dbReference>